<proteinExistence type="predicted"/>
<accession>A0A0H3ZSE8</accession>
<organism evidence="2">
    <name type="scientific">Vibrio kanaloae</name>
    <dbReference type="NCBI Taxonomy" id="170673"/>
    <lineage>
        <taxon>Bacteria</taxon>
        <taxon>Pseudomonadati</taxon>
        <taxon>Pseudomonadota</taxon>
        <taxon>Gammaproteobacteria</taxon>
        <taxon>Vibrionales</taxon>
        <taxon>Vibrionaceae</taxon>
        <taxon>Vibrio</taxon>
    </lineage>
</organism>
<dbReference type="EMBL" id="KP795680">
    <property type="protein sequence ID" value="AKN40128.1"/>
    <property type="molecule type" value="Genomic_DNA"/>
</dbReference>
<dbReference type="EMBL" id="KP795447">
    <property type="protein sequence ID" value="AKN35688.1"/>
    <property type="molecule type" value="Genomic_DNA"/>
</dbReference>
<name>A0A0H3ZSE8_9VIBR</name>
<sequence>MCKFSQPHKKHALRQPGKLAIIYLPCPKRRAKQGYWLTYQNTNDVFPYVHFPHIPDTFFGVGSFCWPCRPMRVPPALGQPSSLSFFSLPIWLRAAVFVFQ</sequence>
<evidence type="ECO:0000313" key="5">
    <source>
        <dbReference type="EMBL" id="AKN40128.1"/>
    </source>
</evidence>
<dbReference type="EMBL" id="KP795551">
    <property type="protein sequence ID" value="AKN37796.1"/>
    <property type="molecule type" value="Genomic_DNA"/>
</dbReference>
<evidence type="ECO:0000313" key="2">
    <source>
        <dbReference type="EMBL" id="AKN37392.1"/>
    </source>
</evidence>
<evidence type="ECO:0000313" key="1">
    <source>
        <dbReference type="EMBL" id="AKN35688.1"/>
    </source>
</evidence>
<dbReference type="EMBL" id="KP795533">
    <property type="protein sequence ID" value="AKN37392.1"/>
    <property type="molecule type" value="Genomic_DNA"/>
</dbReference>
<dbReference type="EMBL" id="KP795692">
    <property type="protein sequence ID" value="AKN40363.1"/>
    <property type="molecule type" value="Genomic_DNA"/>
</dbReference>
<dbReference type="EMBL" id="KP795618">
    <property type="protein sequence ID" value="AKN38886.1"/>
    <property type="molecule type" value="Genomic_DNA"/>
</dbReference>
<evidence type="ECO:0000313" key="3">
    <source>
        <dbReference type="EMBL" id="AKN37796.1"/>
    </source>
</evidence>
<evidence type="ECO:0000313" key="4">
    <source>
        <dbReference type="EMBL" id="AKN38886.1"/>
    </source>
</evidence>
<reference evidence="2" key="1">
    <citation type="journal article" date="2015" name="MBio">
        <title>Eco-Evolutionary Dynamics of Episomes among Ecologically Cohesive Bacterial Populations.</title>
        <authorList>
            <person name="Xue H."/>
            <person name="Cordero O.X."/>
            <person name="Camas F.M."/>
            <person name="Trimble W."/>
            <person name="Meyer F."/>
            <person name="Guglielmini J."/>
            <person name="Rocha E.P."/>
            <person name="Polz M.F."/>
        </authorList>
    </citation>
    <scope>NUCLEOTIDE SEQUENCE</scope>
    <source>
        <strain evidence="2">1S_120</strain>
        <strain evidence="1">1S_77</strain>
        <strain evidence="5">5S_149</strain>
        <strain evidence="3">5S_239</strain>
        <strain evidence="4">5S_240</strain>
    </source>
</reference>
<protein>
    <submittedName>
        <fullName evidence="2">Uncharacterized protein</fullName>
    </submittedName>
</protein>
<dbReference type="AlphaFoldDB" id="A0A0H3ZSE8"/>